<dbReference type="EMBL" id="BOMG01000108">
    <property type="protein sequence ID" value="GID60476.1"/>
    <property type="molecule type" value="Genomic_DNA"/>
</dbReference>
<dbReference type="InterPro" id="IPR044058">
    <property type="entry name" value="Lipoprotein_23"/>
</dbReference>
<name>A0ABQ3XPN5_9ACTN</name>
<evidence type="ECO:0000256" key="1">
    <source>
        <dbReference type="SAM" id="SignalP"/>
    </source>
</evidence>
<organism evidence="2 3">
    <name type="scientific">Actinoplanes couchii</name>
    <dbReference type="NCBI Taxonomy" id="403638"/>
    <lineage>
        <taxon>Bacteria</taxon>
        <taxon>Bacillati</taxon>
        <taxon>Actinomycetota</taxon>
        <taxon>Actinomycetes</taxon>
        <taxon>Micromonosporales</taxon>
        <taxon>Micromonosporaceae</taxon>
        <taxon>Actinoplanes</taxon>
    </lineage>
</organism>
<sequence>MKIVKPFALVFVLFAAGCSGASTPEAPVAAPPSAASSPAPSAAPAVRVGAAGSACEMPLSFDLATDWKPSAVDLASFGELAALGKVGDFGVICEIDAKPAGHIGYLRVYVADGLSGAPRDHLAAFLKAGVRGQEISGTTYRDLKLGAQQGAEVTWQSYDKSLDHRGKYSAFALNTTAGAVIVQLSPFGEDEYEDMLPAFRLAASSVTV</sequence>
<keyword evidence="1" id="KW-0732">Signal</keyword>
<accession>A0ABQ3XPN5</accession>
<protein>
    <recommendedName>
        <fullName evidence="4">Lipoprotein</fullName>
    </recommendedName>
</protein>
<feature type="signal peptide" evidence="1">
    <location>
        <begin position="1"/>
        <end position="21"/>
    </location>
</feature>
<dbReference type="PROSITE" id="PS51257">
    <property type="entry name" value="PROKAR_LIPOPROTEIN"/>
    <property type="match status" value="1"/>
</dbReference>
<comment type="caution">
    <text evidence="2">The sequence shown here is derived from an EMBL/GenBank/DDBJ whole genome shotgun (WGS) entry which is preliminary data.</text>
</comment>
<evidence type="ECO:0000313" key="2">
    <source>
        <dbReference type="EMBL" id="GID60476.1"/>
    </source>
</evidence>
<feature type="chain" id="PRO_5045944921" description="Lipoprotein" evidence="1">
    <location>
        <begin position="22"/>
        <end position="208"/>
    </location>
</feature>
<dbReference type="Pfam" id="PF18966">
    <property type="entry name" value="Lipoprotein_23"/>
    <property type="match status" value="1"/>
</dbReference>
<evidence type="ECO:0000313" key="3">
    <source>
        <dbReference type="Proteomes" id="UP000612282"/>
    </source>
</evidence>
<keyword evidence="3" id="KW-1185">Reference proteome</keyword>
<dbReference type="Proteomes" id="UP000612282">
    <property type="component" value="Unassembled WGS sequence"/>
</dbReference>
<gene>
    <name evidence="2" type="ORF">Aco03nite_088800</name>
</gene>
<proteinExistence type="predicted"/>
<evidence type="ECO:0008006" key="4">
    <source>
        <dbReference type="Google" id="ProtNLM"/>
    </source>
</evidence>
<reference evidence="2 3" key="1">
    <citation type="submission" date="2021-01" db="EMBL/GenBank/DDBJ databases">
        <title>Whole genome shotgun sequence of Actinoplanes couchii NBRC 106145.</title>
        <authorList>
            <person name="Komaki H."/>
            <person name="Tamura T."/>
        </authorList>
    </citation>
    <scope>NUCLEOTIDE SEQUENCE [LARGE SCALE GENOMIC DNA]</scope>
    <source>
        <strain evidence="2 3">NBRC 106145</strain>
    </source>
</reference>
<dbReference type="RefSeq" id="WP_203807525.1">
    <property type="nucleotide sequence ID" value="NZ_BAAAQE010000112.1"/>
</dbReference>